<dbReference type="STRING" id="1094558.ME5_00191"/>
<dbReference type="EMBL" id="AIMB01000002">
    <property type="protein sequence ID" value="EJF91496.1"/>
    <property type="molecule type" value="Genomic_DNA"/>
</dbReference>
<dbReference type="SUPFAM" id="SSF46689">
    <property type="entry name" value="Homeodomain-like"/>
    <property type="match status" value="1"/>
</dbReference>
<proteinExistence type="predicted"/>
<evidence type="ECO:0000256" key="1">
    <source>
        <dbReference type="ARBA" id="ARBA00023125"/>
    </source>
</evidence>
<dbReference type="AlphaFoldDB" id="J0QZD7"/>
<evidence type="ECO:0000256" key="2">
    <source>
        <dbReference type="PROSITE-ProRule" id="PRU00335"/>
    </source>
</evidence>
<protein>
    <recommendedName>
        <fullName evidence="3">HTH tetR-type domain-containing protein</fullName>
    </recommendedName>
</protein>
<name>J0QZD7_9HYPH</name>
<keyword evidence="5" id="KW-1185">Reference proteome</keyword>
<dbReference type="InterPro" id="IPR001647">
    <property type="entry name" value="HTH_TetR"/>
</dbReference>
<evidence type="ECO:0000259" key="3">
    <source>
        <dbReference type="PROSITE" id="PS50977"/>
    </source>
</evidence>
<feature type="DNA-binding region" description="H-T-H motif" evidence="2">
    <location>
        <begin position="37"/>
        <end position="56"/>
    </location>
</feature>
<dbReference type="RefSeq" id="WP_008037563.1">
    <property type="nucleotide sequence ID" value="NZ_JH725147.1"/>
</dbReference>
<sequence>MEEHTLTKRALKRDQKKQALIEAAETMIAKSGLASVKVRDLADHIGVALGSVYNIITDLDALILLINSRTLNRLNTALDSALNEVNENQPLDKLIVAAHTYHHFAVDNYHLWHALFDHRISEEKQVPKWVSAERKQPFLHVIKPLSHLMAQTSEAKIFTFSQTLFSAIHGMVLIGLETQDIGVRSENLDDEITQFLHLIANGLSSKYGQQ</sequence>
<dbReference type="HOGENOM" id="CLU_069356_40_5_5"/>
<dbReference type="PROSITE" id="PS50977">
    <property type="entry name" value="HTH_TETR_2"/>
    <property type="match status" value="1"/>
</dbReference>
<dbReference type="Gene3D" id="1.10.357.10">
    <property type="entry name" value="Tetracycline Repressor, domain 2"/>
    <property type="match status" value="1"/>
</dbReference>
<organism evidence="4 5">
    <name type="scientific">Bartonella tamiae Th239</name>
    <dbReference type="NCBI Taxonomy" id="1094558"/>
    <lineage>
        <taxon>Bacteria</taxon>
        <taxon>Pseudomonadati</taxon>
        <taxon>Pseudomonadota</taxon>
        <taxon>Alphaproteobacteria</taxon>
        <taxon>Hyphomicrobiales</taxon>
        <taxon>Bartonellaceae</taxon>
        <taxon>Bartonella</taxon>
    </lineage>
</organism>
<accession>J0QZD7</accession>
<gene>
    <name evidence="4" type="ORF">ME5_00191</name>
</gene>
<feature type="domain" description="HTH tetR-type" evidence="3">
    <location>
        <begin position="14"/>
        <end position="74"/>
    </location>
</feature>
<reference evidence="4 5" key="1">
    <citation type="submission" date="2012-03" db="EMBL/GenBank/DDBJ databases">
        <title>The Genome Sequence of Bartonella tamiae Th239.</title>
        <authorList>
            <consortium name="The Broad Institute Genome Sequencing Platform"/>
            <consortium name="The Broad Institute Genome Sequencing Center for Infectious Disease"/>
            <person name="Feldgarden M."/>
            <person name="Kirby J."/>
            <person name="Kosoy M."/>
            <person name="Birtles R."/>
            <person name="Probert W.S."/>
            <person name="Chiaraviglio L."/>
            <person name="Young S.K."/>
            <person name="Zeng Q."/>
            <person name="Gargeya S."/>
            <person name="Fitzgerald M."/>
            <person name="Haas B."/>
            <person name="Abouelleil A."/>
            <person name="Alvarado L."/>
            <person name="Arachchi H.M."/>
            <person name="Berlin A."/>
            <person name="Chapman S.B."/>
            <person name="Gearin G."/>
            <person name="Goldberg J."/>
            <person name="Griggs A."/>
            <person name="Gujja S."/>
            <person name="Hansen M."/>
            <person name="Heiman D."/>
            <person name="Howarth C."/>
            <person name="Larimer J."/>
            <person name="Lui A."/>
            <person name="MacDonald P.J.P."/>
            <person name="McCowen C."/>
            <person name="Montmayeur A."/>
            <person name="Murphy C."/>
            <person name="Neiman D."/>
            <person name="Pearson M."/>
            <person name="Priest M."/>
            <person name="Roberts A."/>
            <person name="Saif S."/>
            <person name="Shea T."/>
            <person name="Sisk P."/>
            <person name="Stolte C."/>
            <person name="Sykes S."/>
            <person name="Wortman J."/>
            <person name="Nusbaum C."/>
            <person name="Birren B."/>
        </authorList>
    </citation>
    <scope>NUCLEOTIDE SEQUENCE [LARGE SCALE GENOMIC DNA]</scope>
    <source>
        <strain evidence="4 5">Th239</strain>
    </source>
</reference>
<dbReference type="OrthoDB" id="7223515at2"/>
<dbReference type="SUPFAM" id="SSF48498">
    <property type="entry name" value="Tetracyclin repressor-like, C-terminal domain"/>
    <property type="match status" value="1"/>
</dbReference>
<dbReference type="eggNOG" id="COG1309">
    <property type="taxonomic scope" value="Bacteria"/>
</dbReference>
<dbReference type="GO" id="GO:0003677">
    <property type="term" value="F:DNA binding"/>
    <property type="evidence" value="ECO:0007669"/>
    <property type="project" value="UniProtKB-UniRule"/>
</dbReference>
<dbReference type="InterPro" id="IPR009057">
    <property type="entry name" value="Homeodomain-like_sf"/>
</dbReference>
<dbReference type="Proteomes" id="UP000008952">
    <property type="component" value="Unassembled WGS sequence"/>
</dbReference>
<evidence type="ECO:0000313" key="5">
    <source>
        <dbReference type="Proteomes" id="UP000008952"/>
    </source>
</evidence>
<dbReference type="InterPro" id="IPR036271">
    <property type="entry name" value="Tet_transcr_reg_TetR-rel_C_sf"/>
</dbReference>
<keyword evidence="1 2" id="KW-0238">DNA-binding</keyword>
<dbReference type="PATRIC" id="fig|1094558.3.peg.211"/>
<evidence type="ECO:0000313" key="4">
    <source>
        <dbReference type="EMBL" id="EJF91496.1"/>
    </source>
</evidence>
<comment type="caution">
    <text evidence="4">The sequence shown here is derived from an EMBL/GenBank/DDBJ whole genome shotgun (WGS) entry which is preliminary data.</text>
</comment>